<dbReference type="PANTHER" id="PTHR46558">
    <property type="entry name" value="TRACRIPTIONAL REGULATORY PROTEIN-RELATED-RELATED"/>
    <property type="match status" value="1"/>
</dbReference>
<reference evidence="4" key="1">
    <citation type="submission" date="2019-01" db="EMBL/GenBank/DDBJ databases">
        <authorList>
            <consortium name="Genoscope - CEA"/>
            <person name="William W."/>
        </authorList>
    </citation>
    <scope>NUCLEOTIDE SEQUENCE</scope>
    <source>
        <strain evidence="4">CR-1</strain>
    </source>
</reference>
<keyword evidence="1" id="KW-0238">DNA-binding</keyword>
<dbReference type="SUPFAM" id="SSF47413">
    <property type="entry name" value="lambda repressor-like DNA-binding domains"/>
    <property type="match status" value="1"/>
</dbReference>
<feature type="domain" description="HTH cro/C1-type" evidence="3">
    <location>
        <begin position="3"/>
        <end position="56"/>
    </location>
</feature>
<dbReference type="InterPro" id="IPR001387">
    <property type="entry name" value="Cro/C1-type_HTH"/>
</dbReference>
<dbReference type="Pfam" id="PF13239">
    <property type="entry name" value="2TM"/>
    <property type="match status" value="1"/>
</dbReference>
<dbReference type="SMART" id="SM00530">
    <property type="entry name" value="HTH_XRE"/>
    <property type="match status" value="1"/>
</dbReference>
<protein>
    <submittedName>
        <fullName evidence="4">XRE family transcriptional regulator</fullName>
    </submittedName>
</protein>
<evidence type="ECO:0000256" key="1">
    <source>
        <dbReference type="ARBA" id="ARBA00023125"/>
    </source>
</evidence>
<dbReference type="PANTHER" id="PTHR46558:SF4">
    <property type="entry name" value="DNA-BIDING PHAGE PROTEIN"/>
    <property type="match status" value="1"/>
</dbReference>
<evidence type="ECO:0000259" key="3">
    <source>
        <dbReference type="PROSITE" id="PS50943"/>
    </source>
</evidence>
<dbReference type="CDD" id="cd00093">
    <property type="entry name" value="HTH_XRE"/>
    <property type="match status" value="1"/>
</dbReference>
<sequence length="150" mass="17206">MIIRKLRLDKGWSQEQLAELCDISARTVQRIEKGQKPSLETLKALAAVFEINISDLKTEADMSNQTEISTEEEKTILYERKMKGFRRHFIQYAVVMMGLFILNAIKSPNHYWVIWPALGWGVGVLFHGLNAFNVFNFSGSNEKNAKWAAK</sequence>
<dbReference type="PROSITE" id="PS50943">
    <property type="entry name" value="HTH_CROC1"/>
    <property type="match status" value="1"/>
</dbReference>
<dbReference type="AlphaFoldDB" id="A0A484HBN1"/>
<feature type="transmembrane region" description="Helical" evidence="2">
    <location>
        <begin position="89"/>
        <end position="105"/>
    </location>
</feature>
<keyword evidence="2" id="KW-0472">Membrane</keyword>
<proteinExistence type="predicted"/>
<feature type="transmembrane region" description="Helical" evidence="2">
    <location>
        <begin position="111"/>
        <end position="135"/>
    </location>
</feature>
<dbReference type="Gene3D" id="1.10.260.40">
    <property type="entry name" value="lambda repressor-like DNA-binding domains"/>
    <property type="match status" value="1"/>
</dbReference>
<organism evidence="4">
    <name type="scientific">uncultured Desulfobacteraceae bacterium</name>
    <dbReference type="NCBI Taxonomy" id="218296"/>
    <lineage>
        <taxon>Bacteria</taxon>
        <taxon>Pseudomonadati</taxon>
        <taxon>Thermodesulfobacteriota</taxon>
        <taxon>Desulfobacteria</taxon>
        <taxon>Desulfobacterales</taxon>
        <taxon>Desulfobacteraceae</taxon>
        <taxon>environmental samples</taxon>
    </lineage>
</organism>
<dbReference type="InterPro" id="IPR025698">
    <property type="entry name" value="2TM_dom"/>
</dbReference>
<dbReference type="InterPro" id="IPR010982">
    <property type="entry name" value="Lambda_DNA-bd_dom_sf"/>
</dbReference>
<evidence type="ECO:0000256" key="2">
    <source>
        <dbReference type="SAM" id="Phobius"/>
    </source>
</evidence>
<gene>
    <name evidence="4" type="ORF">EPICR_10173</name>
</gene>
<dbReference type="EMBL" id="CAACVI010000001">
    <property type="protein sequence ID" value="VEN72674.1"/>
    <property type="molecule type" value="Genomic_DNA"/>
</dbReference>
<keyword evidence="2" id="KW-0812">Transmembrane</keyword>
<dbReference type="GO" id="GO:0003677">
    <property type="term" value="F:DNA binding"/>
    <property type="evidence" value="ECO:0007669"/>
    <property type="project" value="UniProtKB-KW"/>
</dbReference>
<evidence type="ECO:0000313" key="4">
    <source>
        <dbReference type="EMBL" id="VEN72674.1"/>
    </source>
</evidence>
<dbReference type="Pfam" id="PF01381">
    <property type="entry name" value="HTH_3"/>
    <property type="match status" value="1"/>
</dbReference>
<accession>A0A484HBN1</accession>
<keyword evidence="2" id="KW-1133">Transmembrane helix</keyword>
<name>A0A484HBN1_9BACT</name>